<accession>Q231J4</accession>
<dbReference type="InterPro" id="IPR002035">
    <property type="entry name" value="VWF_A"/>
</dbReference>
<dbReference type="EMBL" id="GG662532">
    <property type="protein sequence ID" value="EAR91045.1"/>
    <property type="molecule type" value="Genomic_DNA"/>
</dbReference>
<gene>
    <name evidence="2" type="ORF">TTHERM_00429650</name>
</gene>
<dbReference type="SMART" id="SM00327">
    <property type="entry name" value="VWA"/>
    <property type="match status" value="1"/>
</dbReference>
<dbReference type="RefSeq" id="XP_001011290.1">
    <property type="nucleotide sequence ID" value="XM_001011290.3"/>
</dbReference>
<dbReference type="PANTHER" id="PTHR10579:SF43">
    <property type="entry name" value="ZINC FINGER (C3HC4-TYPE RING FINGER) FAMILY PROTEIN"/>
    <property type="match status" value="1"/>
</dbReference>
<feature type="domain" description="VWFA" evidence="1">
    <location>
        <begin position="97"/>
        <end position="272"/>
    </location>
</feature>
<name>Q231J4_TETTS</name>
<dbReference type="AlphaFoldDB" id="Q231J4"/>
<protein>
    <submittedName>
        <fullName evidence="2">von willebrand factor type A (VWA) domain was originally protein</fullName>
    </submittedName>
</protein>
<dbReference type="InterPro" id="IPR036465">
    <property type="entry name" value="vWFA_dom_sf"/>
</dbReference>
<reference evidence="3" key="1">
    <citation type="journal article" date="2006" name="PLoS Biol.">
        <title>Macronuclear genome sequence of the ciliate Tetrahymena thermophila, a model eukaryote.</title>
        <authorList>
            <person name="Eisen J.A."/>
            <person name="Coyne R.S."/>
            <person name="Wu M."/>
            <person name="Wu D."/>
            <person name="Thiagarajan M."/>
            <person name="Wortman J.R."/>
            <person name="Badger J.H."/>
            <person name="Ren Q."/>
            <person name="Amedeo P."/>
            <person name="Jones K.M."/>
            <person name="Tallon L.J."/>
            <person name="Delcher A.L."/>
            <person name="Salzberg S.L."/>
            <person name="Silva J.C."/>
            <person name="Haas B.J."/>
            <person name="Majoros W.H."/>
            <person name="Farzad M."/>
            <person name="Carlton J.M."/>
            <person name="Smith R.K. Jr."/>
            <person name="Garg J."/>
            <person name="Pearlman R.E."/>
            <person name="Karrer K.M."/>
            <person name="Sun L."/>
            <person name="Manning G."/>
            <person name="Elde N.C."/>
            <person name="Turkewitz A.P."/>
            <person name="Asai D.J."/>
            <person name="Wilkes D.E."/>
            <person name="Wang Y."/>
            <person name="Cai H."/>
            <person name="Collins K."/>
            <person name="Stewart B.A."/>
            <person name="Lee S.R."/>
            <person name="Wilamowska K."/>
            <person name="Weinberg Z."/>
            <person name="Ruzzo W.L."/>
            <person name="Wloga D."/>
            <person name="Gaertig J."/>
            <person name="Frankel J."/>
            <person name="Tsao C.-C."/>
            <person name="Gorovsky M.A."/>
            <person name="Keeling P.J."/>
            <person name="Waller R.F."/>
            <person name="Patron N.J."/>
            <person name="Cherry J.M."/>
            <person name="Stover N.A."/>
            <person name="Krieger C.J."/>
            <person name="del Toro C."/>
            <person name="Ryder H.F."/>
            <person name="Williamson S.C."/>
            <person name="Barbeau R.A."/>
            <person name="Hamilton E.P."/>
            <person name="Orias E."/>
        </authorList>
    </citation>
    <scope>NUCLEOTIDE SEQUENCE [LARGE SCALE GENOMIC DNA]</scope>
    <source>
        <strain evidence="3">SB210</strain>
    </source>
</reference>
<dbReference type="Proteomes" id="UP000009168">
    <property type="component" value="Unassembled WGS sequence"/>
</dbReference>
<dbReference type="SUPFAM" id="SSF53300">
    <property type="entry name" value="vWA-like"/>
    <property type="match status" value="1"/>
</dbReference>
<dbReference type="eggNOG" id="ENOG502S31S">
    <property type="taxonomic scope" value="Eukaryota"/>
</dbReference>
<dbReference type="Pfam" id="PF13519">
    <property type="entry name" value="VWA_2"/>
    <property type="match status" value="1"/>
</dbReference>
<evidence type="ECO:0000259" key="1">
    <source>
        <dbReference type="PROSITE" id="PS50234"/>
    </source>
</evidence>
<dbReference type="OrthoDB" id="309945at2759"/>
<dbReference type="PROSITE" id="PS50234">
    <property type="entry name" value="VWFA"/>
    <property type="match status" value="1"/>
</dbReference>
<dbReference type="KEGG" id="tet:TTHERM_00429650"/>
<dbReference type="InParanoid" id="Q231J4"/>
<proteinExistence type="predicted"/>
<dbReference type="STRING" id="312017.Q231J4"/>
<evidence type="ECO:0000313" key="3">
    <source>
        <dbReference type="Proteomes" id="UP000009168"/>
    </source>
</evidence>
<dbReference type="HOGENOM" id="CLU_019770_1_0_1"/>
<evidence type="ECO:0000313" key="2">
    <source>
        <dbReference type="EMBL" id="EAR91045.1"/>
    </source>
</evidence>
<keyword evidence="3" id="KW-1185">Reference proteome</keyword>
<dbReference type="PANTHER" id="PTHR10579">
    <property type="entry name" value="CALCIUM-ACTIVATED CHLORIDE CHANNEL REGULATOR"/>
    <property type="match status" value="1"/>
</dbReference>
<dbReference type="InterPro" id="IPR051266">
    <property type="entry name" value="CLCR"/>
</dbReference>
<sequence>MGNTLQYIPYFNKKDNSFQDKSLAEQISGLHTDTGSDQTKADYFLKDNLSLSIKLLNNKIVMDKKNNQIIPGVVSVEAKDFDADQVKKDKVRYQPLDLIFVIDTSGSMQGKKIELVKKSILQVLHIIQGDDRISLVGFNSQAKVLLELTQLTKNSKKKIQKTVDELQAGGGTQIGFGMQKAFDIIKERTNSKNLASIFLLSDGQDNCGFSQTQHFMNQSKIEYPFCIDCFGFGDDHDSLTLSKINQLQQGTFNFIRDISQIDDAFTIILAGIKTFVAQNVKISVNFGNTELMNGITVSKTYGSEWKKIQDKQYEIQLNHLMAGRSKDFVFELQIPQFEMKLTDQQRYQIIGSAKIKANSLNQGKKKITKKANLMVELFLNTEVQKKDLEKEDDEKVAINHFRVIAGEAMGTVLAQADKNQFENSQSLLNEIINKIKNSKYKNNPTILNLLKDLHNCQQAAQSSNYSTFGRGYVMNAQQVTIGQQVACNFDYKYANRDYILAEQNMGQERFRSINRRYQNQ</sequence>
<dbReference type="Gene3D" id="3.40.50.410">
    <property type="entry name" value="von Willebrand factor, type A domain"/>
    <property type="match status" value="1"/>
</dbReference>
<dbReference type="GeneID" id="7842636"/>
<organism evidence="2 3">
    <name type="scientific">Tetrahymena thermophila (strain SB210)</name>
    <dbReference type="NCBI Taxonomy" id="312017"/>
    <lineage>
        <taxon>Eukaryota</taxon>
        <taxon>Sar</taxon>
        <taxon>Alveolata</taxon>
        <taxon>Ciliophora</taxon>
        <taxon>Intramacronucleata</taxon>
        <taxon>Oligohymenophorea</taxon>
        <taxon>Hymenostomatida</taxon>
        <taxon>Tetrahymenina</taxon>
        <taxon>Tetrahymenidae</taxon>
        <taxon>Tetrahymena</taxon>
    </lineage>
</organism>